<organism evidence="1">
    <name type="scientific">Cuerna arida</name>
    <dbReference type="NCBI Taxonomy" id="1464854"/>
    <lineage>
        <taxon>Eukaryota</taxon>
        <taxon>Metazoa</taxon>
        <taxon>Ecdysozoa</taxon>
        <taxon>Arthropoda</taxon>
        <taxon>Hexapoda</taxon>
        <taxon>Insecta</taxon>
        <taxon>Pterygota</taxon>
        <taxon>Neoptera</taxon>
        <taxon>Paraneoptera</taxon>
        <taxon>Hemiptera</taxon>
        <taxon>Auchenorrhyncha</taxon>
        <taxon>Membracoidea</taxon>
        <taxon>Cicadellidae</taxon>
        <taxon>Cicadellinae</taxon>
        <taxon>Proconiini</taxon>
        <taxon>Cuerna</taxon>
    </lineage>
</organism>
<name>A0A1B6GL52_9HEMI</name>
<dbReference type="AlphaFoldDB" id="A0A1B6GL52"/>
<dbReference type="EMBL" id="GECZ01006639">
    <property type="protein sequence ID" value="JAS63130.1"/>
    <property type="molecule type" value="Transcribed_RNA"/>
</dbReference>
<sequence>MGAQMTKELGLYNEEEKVCTPVGPQRYRLLNNDPRSVTVGIARTPIHVERTPTGVKTVTDTVECTPTGVKKLTKTESVSEAGSFTEDTVNHSCIDNDSGYKEEKDEESIIMEETKASPVERETRYLETDIDKLDSPVTNTIANQTPLIKEDKPNHLLCDVRSPSFDIARTPVLVECTPELFALHSRIDSLSFCDFDVQMEDPSVIVSDDDQTPQRNESCVNNWLINVENKPGNETPFNDSFAESPKQVARKQKELNAMKKQLFFTPDVKQIAKPKARTPLGDLQASQLHDSPLKLVQNKQWRNIAEERQRRGLLDTENTPPNLTLPPLSKVSSAPGKMLERKRSKINWDEENVMLI</sequence>
<reference evidence="1" key="1">
    <citation type="submission" date="2015-11" db="EMBL/GenBank/DDBJ databases">
        <title>De novo transcriptome assembly of four potential Pierce s Disease insect vectors from Arizona vineyards.</title>
        <authorList>
            <person name="Tassone E.E."/>
        </authorList>
    </citation>
    <scope>NUCLEOTIDE SEQUENCE</scope>
</reference>
<gene>
    <name evidence="1" type="ORF">g.18166</name>
</gene>
<protein>
    <submittedName>
        <fullName evidence="1">Uncharacterized protein</fullName>
    </submittedName>
</protein>
<evidence type="ECO:0000313" key="1">
    <source>
        <dbReference type="EMBL" id="JAS63130.1"/>
    </source>
</evidence>
<accession>A0A1B6GL52</accession>
<proteinExistence type="predicted"/>